<reference evidence="2 3" key="1">
    <citation type="submission" date="2011-09" db="EMBL/GenBank/DDBJ databases">
        <title>The draft genome of Treponema saccharophilum DSM 2985.</title>
        <authorList>
            <consortium name="US DOE Joint Genome Institute (JGI-PGF)"/>
            <person name="Lucas S."/>
            <person name="Copeland A."/>
            <person name="Lapidus A."/>
            <person name="Glavina del Rio T."/>
            <person name="Dalin E."/>
            <person name="Tice H."/>
            <person name="Bruce D."/>
            <person name="Goodwin L."/>
            <person name="Pitluck S."/>
            <person name="Peters L."/>
            <person name="Kyrpides N."/>
            <person name="Mavromatis K."/>
            <person name="Ivanova N."/>
            <person name="Markowitz V."/>
            <person name="Cheng J.-F."/>
            <person name="Hugenholtz P."/>
            <person name="Woyke T."/>
            <person name="Wu D."/>
            <person name="Gronow S."/>
            <person name="Wellnitz S."/>
            <person name="Brambilla E."/>
            <person name="Klenk H.-P."/>
            <person name="Eisen J.A."/>
        </authorList>
    </citation>
    <scope>NUCLEOTIDE SEQUENCE [LARGE SCALE GENOMIC DNA]</scope>
    <source>
        <strain evidence="2 3">DSM 2985</strain>
    </source>
</reference>
<keyword evidence="1" id="KW-0732">Signal</keyword>
<dbReference type="AlphaFoldDB" id="H7EK52"/>
<feature type="signal peptide" evidence="1">
    <location>
        <begin position="1"/>
        <end position="21"/>
    </location>
</feature>
<feature type="chain" id="PRO_5003610203" description="Transglutaminase domain-containing protein" evidence="1">
    <location>
        <begin position="22"/>
        <end position="395"/>
    </location>
</feature>
<organism evidence="2 3">
    <name type="scientific">Treponema saccharophilum DSM 2985</name>
    <dbReference type="NCBI Taxonomy" id="907348"/>
    <lineage>
        <taxon>Bacteria</taxon>
        <taxon>Pseudomonadati</taxon>
        <taxon>Spirochaetota</taxon>
        <taxon>Spirochaetia</taxon>
        <taxon>Spirochaetales</taxon>
        <taxon>Treponemataceae</taxon>
        <taxon>Treponema</taxon>
    </lineage>
</organism>
<keyword evidence="3" id="KW-1185">Reference proteome</keyword>
<evidence type="ECO:0000313" key="3">
    <source>
        <dbReference type="Proteomes" id="UP000003571"/>
    </source>
</evidence>
<accession>H7EK52</accession>
<dbReference type="eggNOG" id="ENOG5031DN4">
    <property type="taxonomic scope" value="Bacteria"/>
</dbReference>
<gene>
    <name evidence="2" type="ORF">TresaDRAFT_1475</name>
</gene>
<sequence length="395" mass="42413">MKKITAAVCALLFLFPAMSHAALVSSGKYGYTVDLPEGFSMADGTEDESLFLFASDRSPVSVLLVAGECSSGAPEFLASTLSKLGSSSVPEKVAWRRRECAFCEFGMSNGALSSRNLGVAVCAPLSKEGTFACVISFCPEESFGAYRDLCLSAADSLCVDEGSFRVPGIVAEHFVPRGKSVPLNMRVSGTEIATSVCENDSAANRSVIDREFSAFKRTLGDGVCGNLALAAWQRFYRAVARDALGRLSRVAFDVQAALEDAAAEKDAEKPDAAVAQMLLSWAQDLRYERRSADVDKADFSDVVSVLRDCGSDCDSRSLLLAVLLKNMGMDSCFFVSSAYSHALLGVVLDGKLGQAIEIDGKRYLLGDTTVRGLTFGRIDATQADRSKWLEVEFPF</sequence>
<dbReference type="Proteomes" id="UP000003571">
    <property type="component" value="Unassembled WGS sequence"/>
</dbReference>
<proteinExistence type="predicted"/>
<dbReference type="PATRIC" id="fig|907348.3.peg.1259"/>
<evidence type="ECO:0000256" key="1">
    <source>
        <dbReference type="SAM" id="SignalP"/>
    </source>
</evidence>
<dbReference type="OrthoDB" id="362001at2"/>
<comment type="caution">
    <text evidence="2">The sequence shown here is derived from an EMBL/GenBank/DDBJ whole genome shotgun (WGS) entry which is preliminary data.</text>
</comment>
<evidence type="ECO:0008006" key="4">
    <source>
        <dbReference type="Google" id="ProtNLM"/>
    </source>
</evidence>
<name>H7EK52_9SPIR</name>
<dbReference type="RefSeq" id="WP_002703847.1">
    <property type="nucleotide sequence ID" value="NZ_AGRW01000043.1"/>
</dbReference>
<dbReference type="EMBL" id="AGRW01000043">
    <property type="protein sequence ID" value="EIC02139.1"/>
    <property type="molecule type" value="Genomic_DNA"/>
</dbReference>
<evidence type="ECO:0000313" key="2">
    <source>
        <dbReference type="EMBL" id="EIC02139.1"/>
    </source>
</evidence>
<protein>
    <recommendedName>
        <fullName evidence="4">Transglutaminase domain-containing protein</fullName>
    </recommendedName>
</protein>
<dbReference type="STRING" id="907348.TresaDRAFT_1475"/>